<reference evidence="1" key="1">
    <citation type="submission" date="2022-04" db="EMBL/GenBank/DDBJ databases">
        <title>Chromosome-scale genome assembly of Holotrichia oblita Faldermann.</title>
        <authorList>
            <person name="Rongchong L."/>
        </authorList>
    </citation>
    <scope>NUCLEOTIDE SEQUENCE</scope>
    <source>
        <strain evidence="1">81SQS9</strain>
    </source>
</reference>
<protein>
    <submittedName>
        <fullName evidence="1">Glucose-methanol-choline gmc oxidoreductase</fullName>
    </submittedName>
</protein>
<gene>
    <name evidence="1" type="ORF">MML48_9g00021052</name>
</gene>
<accession>A0ACB9SHY3</accession>
<proteinExistence type="predicted"/>
<name>A0ACB9SHY3_HOLOL</name>
<sequence length="625" mass="70994">MNVPIKHLLLTLLISTVYYEETTSANVYDFIQTIRDKVLNLEATGQIKRDYEPYIQRPLQDEETYDFIIVGAGSGGSALIHRLSEISDWKILVLEAGGEPDIITDIPVWSTLAHHTHLNWKFFTETEEGVAMALDGQRMHWPRGKSLGGSSILNYMIFSRGAKEDYDKWASGGNPGWSYKEVLPFFKKLETCKIHNRDVNYRGHEGPINVENAYQSDAGKIFIEAAKKAGYKYLDYNGKEHQGVSYCQATTKKGFRCSGERCYIRPIKDRKNLTIRLHSHVTKVLIKDKTAYGVQFSKDGKNYRAYAKKEVILSAGVINSAHTLLLSGIGPKSQLAKFGIDLVEDLPVGQKIYDHPVYWGLGFTLNEPLRYNVEDALQDKAFKQLYNEGTGILHDLTRAESLIFIKTPLAKENVSDIELIFLSTHFSKDQDVFGGNIKLSKEFYDKMYKKYEDKIAVGCLIVLMHPESYGRMELKSADPFEYPRLYHGYFTDPERLDMRTMIAGIREAIRVMLSPPFDKHGIKLMDEPMVGCEQHKYDSDEYWECALRHLTSTLFHQTTTCKMGPADDPEAVVDNRLRVYGVNNLRVADTSVIPIQITGHTNVPGFLVGEMAADIIKTEHLSIRV</sequence>
<comment type="caution">
    <text evidence="1">The sequence shown here is derived from an EMBL/GenBank/DDBJ whole genome shotgun (WGS) entry which is preliminary data.</text>
</comment>
<keyword evidence="2" id="KW-1185">Reference proteome</keyword>
<dbReference type="EMBL" id="CM043023">
    <property type="protein sequence ID" value="KAI4454918.1"/>
    <property type="molecule type" value="Genomic_DNA"/>
</dbReference>
<organism evidence="1 2">
    <name type="scientific">Holotrichia oblita</name>
    <name type="common">Chafer beetle</name>
    <dbReference type="NCBI Taxonomy" id="644536"/>
    <lineage>
        <taxon>Eukaryota</taxon>
        <taxon>Metazoa</taxon>
        <taxon>Ecdysozoa</taxon>
        <taxon>Arthropoda</taxon>
        <taxon>Hexapoda</taxon>
        <taxon>Insecta</taxon>
        <taxon>Pterygota</taxon>
        <taxon>Neoptera</taxon>
        <taxon>Endopterygota</taxon>
        <taxon>Coleoptera</taxon>
        <taxon>Polyphaga</taxon>
        <taxon>Scarabaeiformia</taxon>
        <taxon>Scarabaeidae</taxon>
        <taxon>Melolonthinae</taxon>
        <taxon>Holotrichia</taxon>
    </lineage>
</organism>
<evidence type="ECO:0000313" key="1">
    <source>
        <dbReference type="EMBL" id="KAI4454918.1"/>
    </source>
</evidence>
<evidence type="ECO:0000313" key="2">
    <source>
        <dbReference type="Proteomes" id="UP001056778"/>
    </source>
</evidence>
<dbReference type="Proteomes" id="UP001056778">
    <property type="component" value="Chromosome 9"/>
</dbReference>